<organism evidence="2 3">
    <name type="scientific">Didymodactylos carnosus</name>
    <dbReference type="NCBI Taxonomy" id="1234261"/>
    <lineage>
        <taxon>Eukaryota</taxon>
        <taxon>Metazoa</taxon>
        <taxon>Spiralia</taxon>
        <taxon>Gnathifera</taxon>
        <taxon>Rotifera</taxon>
        <taxon>Eurotatoria</taxon>
        <taxon>Bdelloidea</taxon>
        <taxon>Philodinida</taxon>
        <taxon>Philodinidae</taxon>
        <taxon>Didymodactylos</taxon>
    </lineage>
</organism>
<evidence type="ECO:0000313" key="3">
    <source>
        <dbReference type="Proteomes" id="UP000682733"/>
    </source>
</evidence>
<gene>
    <name evidence="1" type="ORF">OVA965_LOCUS43057</name>
    <name evidence="2" type="ORF">TMI583_LOCUS45169</name>
</gene>
<dbReference type="Proteomes" id="UP000682733">
    <property type="component" value="Unassembled WGS sequence"/>
</dbReference>
<proteinExistence type="predicted"/>
<accession>A0A8S2WK92</accession>
<feature type="non-terminal residue" evidence="2">
    <location>
        <position position="1"/>
    </location>
</feature>
<dbReference type="Gene3D" id="6.10.110.10">
    <property type="match status" value="1"/>
</dbReference>
<dbReference type="InterPro" id="IPR038213">
    <property type="entry name" value="IFI6/IFI27-like_sf"/>
</dbReference>
<reference evidence="2" key="1">
    <citation type="submission" date="2021-02" db="EMBL/GenBank/DDBJ databases">
        <authorList>
            <person name="Nowell W R."/>
        </authorList>
    </citation>
    <scope>NUCLEOTIDE SEQUENCE</scope>
</reference>
<feature type="non-terminal residue" evidence="2">
    <location>
        <position position="102"/>
    </location>
</feature>
<dbReference type="Proteomes" id="UP000677228">
    <property type="component" value="Unassembled WGS sequence"/>
</dbReference>
<dbReference type="EMBL" id="CAJNOK010055204">
    <property type="protein sequence ID" value="CAF1618632.1"/>
    <property type="molecule type" value="Genomic_DNA"/>
</dbReference>
<dbReference type="AlphaFoldDB" id="A0A8S2WK92"/>
<protein>
    <submittedName>
        <fullName evidence="2">Uncharacterized protein</fullName>
    </submittedName>
</protein>
<sequence length="102" mass="9551">VGNVIKNTANPAEEKWKETSTVTKACVIGGATGAVASFGIVPVLGAVGFTSGGVTAGSLAASMQTATTISDSGFALCQSAAATVAVAASTSMGVGVAAGATA</sequence>
<comment type="caution">
    <text evidence="2">The sequence shown here is derived from an EMBL/GenBank/DDBJ whole genome shotgun (WGS) entry which is preliminary data.</text>
</comment>
<dbReference type="EMBL" id="CAJOBA010079881">
    <property type="protein sequence ID" value="CAF4436513.1"/>
    <property type="molecule type" value="Genomic_DNA"/>
</dbReference>
<evidence type="ECO:0000313" key="2">
    <source>
        <dbReference type="EMBL" id="CAF4436513.1"/>
    </source>
</evidence>
<evidence type="ECO:0000313" key="1">
    <source>
        <dbReference type="EMBL" id="CAF1618632.1"/>
    </source>
</evidence>
<name>A0A8S2WK92_9BILA</name>